<evidence type="ECO:0000256" key="1">
    <source>
        <dbReference type="ARBA" id="ARBA00022669"/>
    </source>
</evidence>
<feature type="domain" description="LysM" evidence="5">
    <location>
        <begin position="298"/>
        <end position="344"/>
    </location>
</feature>
<keyword evidence="2" id="KW-0843">Virulence</keyword>
<dbReference type="PANTHER" id="PTHR34997:SF16">
    <property type="entry name" value="LYSM DOMAIN-CONTAINING PROTEIN"/>
    <property type="match status" value="1"/>
</dbReference>
<dbReference type="EMBL" id="JAPCWZ010000006">
    <property type="protein sequence ID" value="KAK8859536.1"/>
    <property type="molecule type" value="Genomic_DNA"/>
</dbReference>
<dbReference type="Gene3D" id="3.10.350.10">
    <property type="entry name" value="LysM domain"/>
    <property type="match status" value="3"/>
</dbReference>
<evidence type="ECO:0000256" key="2">
    <source>
        <dbReference type="ARBA" id="ARBA00023026"/>
    </source>
</evidence>
<dbReference type="InterPro" id="IPR036779">
    <property type="entry name" value="LysM_dom_sf"/>
</dbReference>
<keyword evidence="1" id="KW-0147">Chitin-binding</keyword>
<dbReference type="PANTHER" id="PTHR34997">
    <property type="entry name" value="AM15"/>
    <property type="match status" value="1"/>
</dbReference>
<protein>
    <submittedName>
        <fullName evidence="6">Carbohydrate-binding module family 50</fullName>
    </submittedName>
</protein>
<dbReference type="Proteomes" id="UP001390339">
    <property type="component" value="Unassembled WGS sequence"/>
</dbReference>
<gene>
    <name evidence="6" type="ORF">PGQ11_010270</name>
</gene>
<comment type="caution">
    <text evidence="6">The sequence shown here is derived from an EMBL/GenBank/DDBJ whole genome shotgun (WGS) entry which is preliminary data.</text>
</comment>
<reference evidence="6 7" key="1">
    <citation type="journal article" date="2024" name="IMA Fungus">
        <title>Apiospora arundinis, a panoply of carbohydrate-active enzymes and secondary metabolites.</title>
        <authorList>
            <person name="Sorensen T."/>
            <person name="Petersen C."/>
            <person name="Muurmann A.T."/>
            <person name="Christiansen J.V."/>
            <person name="Brundto M.L."/>
            <person name="Overgaard C.K."/>
            <person name="Boysen A.T."/>
            <person name="Wollenberg R.D."/>
            <person name="Larsen T.O."/>
            <person name="Sorensen J.L."/>
            <person name="Nielsen K.L."/>
            <person name="Sondergaard T.E."/>
        </authorList>
    </citation>
    <scope>NUCLEOTIDE SEQUENCE [LARGE SCALE GENOMIC DNA]</scope>
    <source>
        <strain evidence="6 7">AAU 773</strain>
    </source>
</reference>
<dbReference type="SUPFAM" id="SSF54106">
    <property type="entry name" value="LysM domain"/>
    <property type="match status" value="2"/>
</dbReference>
<organism evidence="6 7">
    <name type="scientific">Apiospora arundinis</name>
    <dbReference type="NCBI Taxonomy" id="335852"/>
    <lineage>
        <taxon>Eukaryota</taxon>
        <taxon>Fungi</taxon>
        <taxon>Dikarya</taxon>
        <taxon>Ascomycota</taxon>
        <taxon>Pezizomycotina</taxon>
        <taxon>Sordariomycetes</taxon>
        <taxon>Xylariomycetidae</taxon>
        <taxon>Amphisphaeriales</taxon>
        <taxon>Apiosporaceae</taxon>
        <taxon>Apiospora</taxon>
    </lineage>
</organism>
<name>A0ABR2I996_9PEZI</name>
<feature type="domain" description="LysM" evidence="5">
    <location>
        <begin position="247"/>
        <end position="292"/>
    </location>
</feature>
<accession>A0ABR2I996</accession>
<sequence>MVGNRTFTATGERSTMMIGLFMFLCFFVEAVPSGTIYQDRLHPRDTAASVTGWALFAKGSLDTLGLESKCEEALYQLLQCADSAMVLVHQSDTNGNPSTTASMCTASCSISLVDLHKAVVSSCAQTPDLTPGVPFLGMVDKLWDNWNQTCFADPKTGSNCNEVIAAFPDVEEMDDLSNSDVCSYCYVESLALMQASKYSSNYDNEFFKSQYKYVADRCHLSVTNFDATPSVFNVTYDKPEPTCATANVYMTKAGDTCDSVALAHNASSATLFYTNANILDCSAIREGTSLCLPAPCDTQVTVKDGDTCINIAFDAGISTLDLVIFNSQLTRNCSNLHSTDPSWGSTLCVSTPGGTYSPDKPISGGPVNGSKGGSKGQITEVVAPPSGATVATNTTLECGSWYVHSGELLQCSQICLSNYISIHVLTAANPSLGVSTCDGDLVGGDAYCVAPLSGGSSDSPTPTNPSTSILAPVMPNPSGFPVIPMPAPSAPGQIQDGVIWSCHQWHKVTEGDSCWDISQKAGIALSDFYHWNPAVGDDCQSLWRDYYVCIGL</sequence>
<dbReference type="InterPro" id="IPR018392">
    <property type="entry name" value="LysM"/>
</dbReference>
<dbReference type="SMART" id="SM00257">
    <property type="entry name" value="LysM"/>
    <property type="match status" value="3"/>
</dbReference>
<evidence type="ECO:0000259" key="5">
    <source>
        <dbReference type="PROSITE" id="PS51782"/>
    </source>
</evidence>
<evidence type="ECO:0000256" key="3">
    <source>
        <dbReference type="ARBA" id="ARBA00044955"/>
    </source>
</evidence>
<dbReference type="CDD" id="cd00118">
    <property type="entry name" value="LysM"/>
    <property type="match status" value="2"/>
</dbReference>
<evidence type="ECO:0000313" key="7">
    <source>
        <dbReference type="Proteomes" id="UP001390339"/>
    </source>
</evidence>
<dbReference type="PROSITE" id="PS51782">
    <property type="entry name" value="LYSM"/>
    <property type="match status" value="3"/>
</dbReference>
<feature type="chain" id="PRO_5046502589" evidence="4">
    <location>
        <begin position="31"/>
        <end position="552"/>
    </location>
</feature>
<feature type="signal peptide" evidence="4">
    <location>
        <begin position="1"/>
        <end position="30"/>
    </location>
</feature>
<proteinExistence type="inferred from homology"/>
<keyword evidence="7" id="KW-1185">Reference proteome</keyword>
<evidence type="ECO:0000313" key="6">
    <source>
        <dbReference type="EMBL" id="KAK8859536.1"/>
    </source>
</evidence>
<comment type="similarity">
    <text evidence="3">Belongs to the secreted LysM effector family.</text>
</comment>
<keyword evidence="4" id="KW-0732">Signal</keyword>
<evidence type="ECO:0000256" key="4">
    <source>
        <dbReference type="SAM" id="SignalP"/>
    </source>
</evidence>
<dbReference type="InterPro" id="IPR052210">
    <property type="entry name" value="LysM1-like"/>
</dbReference>
<dbReference type="Pfam" id="PF01476">
    <property type="entry name" value="LysM"/>
    <property type="match status" value="3"/>
</dbReference>
<feature type="domain" description="LysM" evidence="5">
    <location>
        <begin position="504"/>
        <end position="550"/>
    </location>
</feature>